<dbReference type="InterPro" id="IPR012792">
    <property type="entry name" value="3-oxoacid_CoA-transf_A"/>
</dbReference>
<protein>
    <recommendedName>
        <fullName evidence="4">3-oxoadipate CoA-transferase</fullName>
        <ecNumber evidence="4">2.8.3.6</ecNumber>
    </recommendedName>
</protein>
<evidence type="ECO:0000256" key="1">
    <source>
        <dbReference type="ARBA" id="ARBA00001447"/>
    </source>
</evidence>
<dbReference type="GO" id="GO:0047569">
    <property type="term" value="F:3-oxoadipate CoA-transferase activity"/>
    <property type="evidence" value="ECO:0007669"/>
    <property type="project" value="UniProtKB-EC"/>
</dbReference>
<sequence length="273" mass="29099">MPYLAARYSESQQAISSADRPHRFTRSGQPDNHNSRNNQELALINKTYESIASAVEGITDGSTIMVGGFGTAGMPSELIDGLIATGARDLTIISNNAGNGEIGLAALLMAGSVRKVICSFPRQSDSYVFDELYRAGKIELEVVPQGNLAERIRAAGSGIGAFFSPTGYGTLLAEGKETREIDGRMYVLEMPLHADFALIKAHKGDRWGNLTYRKAARNFGPIMAMAAKTAIAQVDQVVELGELDPEHIITPGIFVQRVVAVTGAAASSIAKAV</sequence>
<evidence type="ECO:0000313" key="7">
    <source>
        <dbReference type="EMBL" id="AFK71590.1"/>
    </source>
</evidence>
<dbReference type="InterPro" id="IPR004163">
    <property type="entry name" value="CoA_transf_BS"/>
</dbReference>
<feature type="region of interest" description="Disordered" evidence="6">
    <location>
        <begin position="11"/>
        <end position="37"/>
    </location>
</feature>
<evidence type="ECO:0000256" key="5">
    <source>
        <dbReference type="ARBA" id="ARBA00022679"/>
    </source>
</evidence>
<dbReference type="EMBL" id="CP003588">
    <property type="protein sequence ID" value="AFK71590.1"/>
    <property type="molecule type" value="Genomic_DNA"/>
</dbReference>
<dbReference type="Gene3D" id="3.40.1080.10">
    <property type="entry name" value="Glutaconate Coenzyme A-transferase"/>
    <property type="match status" value="1"/>
</dbReference>
<dbReference type="GO" id="GO:0042952">
    <property type="term" value="P:beta-ketoadipate pathway"/>
    <property type="evidence" value="ECO:0007669"/>
    <property type="project" value="UniProtKB-UniPathway"/>
</dbReference>
<dbReference type="AlphaFoldDB" id="I3V1G9"/>
<evidence type="ECO:0000256" key="3">
    <source>
        <dbReference type="ARBA" id="ARBA00005612"/>
    </source>
</evidence>
<organism evidence="7 8">
    <name type="scientific">Pseudomonas putida ND6</name>
    <dbReference type="NCBI Taxonomy" id="231023"/>
    <lineage>
        <taxon>Bacteria</taxon>
        <taxon>Pseudomonadati</taxon>
        <taxon>Pseudomonadota</taxon>
        <taxon>Gammaproteobacteria</taxon>
        <taxon>Pseudomonadales</taxon>
        <taxon>Pseudomonadaceae</taxon>
        <taxon>Pseudomonas</taxon>
    </lineage>
</organism>
<dbReference type="PATRIC" id="fig|231023.4.peg.4279"/>
<dbReference type="SMART" id="SM00882">
    <property type="entry name" value="CoA_trans"/>
    <property type="match status" value="1"/>
</dbReference>
<evidence type="ECO:0000256" key="4">
    <source>
        <dbReference type="ARBA" id="ARBA00012492"/>
    </source>
</evidence>
<dbReference type="InterPro" id="IPR004165">
    <property type="entry name" value="CoA_trans_fam_I"/>
</dbReference>
<evidence type="ECO:0000256" key="2">
    <source>
        <dbReference type="ARBA" id="ARBA00005114"/>
    </source>
</evidence>
<dbReference type="EC" id="2.8.3.6" evidence="4"/>
<dbReference type="PANTHER" id="PTHR13707:SF60">
    <property type="entry name" value="ACETATE COA-TRANSFERASE SUBUNIT ALPHA"/>
    <property type="match status" value="1"/>
</dbReference>
<feature type="compositionally biased region" description="Polar residues" evidence="6">
    <location>
        <begin position="26"/>
        <end position="37"/>
    </location>
</feature>
<dbReference type="SUPFAM" id="SSF100950">
    <property type="entry name" value="NagB/RpiA/CoA transferase-like"/>
    <property type="match status" value="1"/>
</dbReference>
<dbReference type="PANTHER" id="PTHR13707">
    <property type="entry name" value="KETOACID-COENZYME A TRANSFERASE"/>
    <property type="match status" value="1"/>
</dbReference>
<accession>I3V1G9</accession>
<dbReference type="NCBIfam" id="TIGR02429">
    <property type="entry name" value="pcaI_scoA_fam"/>
    <property type="match status" value="1"/>
</dbReference>
<comment type="similarity">
    <text evidence="3">Belongs to the 3-oxoacid CoA-transferase subunit A family.</text>
</comment>
<proteinExistence type="inferred from homology"/>
<gene>
    <name evidence="7" type="ORF">YSA_08920</name>
</gene>
<dbReference type="HOGENOM" id="CLU_019942_2_1_6"/>
<dbReference type="KEGG" id="ppi:YSA_08920"/>
<dbReference type="PROSITE" id="PS01273">
    <property type="entry name" value="COA_TRANSF_1"/>
    <property type="match status" value="1"/>
</dbReference>
<dbReference type="Pfam" id="PF01144">
    <property type="entry name" value="CoA_trans"/>
    <property type="match status" value="1"/>
</dbReference>
<keyword evidence="5 7" id="KW-0808">Transferase</keyword>
<evidence type="ECO:0000313" key="8">
    <source>
        <dbReference type="Proteomes" id="UP000005268"/>
    </source>
</evidence>
<reference evidence="7 8" key="1">
    <citation type="journal article" date="2012" name="J. Bacteriol.">
        <title>Complete Genome Sequence of the Naphthalene-Degrading Pseudomonas putida Strain ND6.</title>
        <authorList>
            <person name="Li S."/>
            <person name="Zhao H."/>
            <person name="Li Y."/>
            <person name="Niu S."/>
            <person name="Cai B."/>
        </authorList>
    </citation>
    <scope>NUCLEOTIDE SEQUENCE [LARGE SCALE GENOMIC DNA]</scope>
    <source>
        <strain evidence="7 8">ND6</strain>
    </source>
</reference>
<dbReference type="InterPro" id="IPR037171">
    <property type="entry name" value="NagB/RpiA_transferase-like"/>
</dbReference>
<comment type="catalytic activity">
    <reaction evidence="1">
        <text>3-oxoadipate + succinyl-CoA = 3-oxoadipyl-CoA + succinate</text>
        <dbReference type="Rhea" id="RHEA:12048"/>
        <dbReference type="ChEBI" id="CHEBI:15775"/>
        <dbReference type="ChEBI" id="CHEBI:30031"/>
        <dbReference type="ChEBI" id="CHEBI:57292"/>
        <dbReference type="ChEBI" id="CHEBI:57348"/>
        <dbReference type="EC" id="2.8.3.6"/>
    </reaction>
</comment>
<dbReference type="Proteomes" id="UP000005268">
    <property type="component" value="Chromosome"/>
</dbReference>
<name>I3V1G9_PSEPU</name>
<evidence type="ECO:0000256" key="6">
    <source>
        <dbReference type="SAM" id="MobiDB-lite"/>
    </source>
</evidence>
<dbReference type="UniPathway" id="UPA00157">
    <property type="reaction ID" value="UER00262"/>
</dbReference>
<comment type="pathway">
    <text evidence="2">Aromatic compound metabolism; beta-ketoadipate pathway; acetyl-CoA and succinyl-CoA from 3-oxoadipate: step 1/2.</text>
</comment>